<feature type="compositionally biased region" description="Polar residues" evidence="1">
    <location>
        <begin position="170"/>
        <end position="179"/>
    </location>
</feature>
<proteinExistence type="predicted"/>
<evidence type="ECO:0000256" key="1">
    <source>
        <dbReference type="SAM" id="MobiDB-lite"/>
    </source>
</evidence>
<dbReference type="Proteomes" id="UP000199025">
    <property type="component" value="Unassembled WGS sequence"/>
</dbReference>
<sequence>MLVVVLVELLAGGSDELLLGVVECVGLLELLVGELLDGPLVGGLVDVSSRGGLVGSVGVIGFVGGICVPGGMYVPGGIGVPGGRTTGFAPEPGAGRIVTTGLPSGPTVTTAVGDVAGSGWAEPATVSVPGTGLPGISCGPDDEFALPAFRSPPATIDGDDSSAMPPKAVASTTPLTASRTYPLRLVRDAESRGGATSAR</sequence>
<feature type="region of interest" description="Disordered" evidence="1">
    <location>
        <begin position="155"/>
        <end position="199"/>
    </location>
</feature>
<dbReference type="RefSeq" id="WP_091516777.1">
    <property type="nucleotide sequence ID" value="NZ_CBDQZW010000067.1"/>
</dbReference>
<reference evidence="2 3" key="1">
    <citation type="submission" date="2016-10" db="EMBL/GenBank/DDBJ databases">
        <authorList>
            <person name="de Groot N.N."/>
        </authorList>
    </citation>
    <scope>NUCLEOTIDE SEQUENCE [LARGE SCALE GENOMIC DNA]</scope>
    <source>
        <strain evidence="2 3">DSM 44468</strain>
    </source>
</reference>
<dbReference type="AlphaFoldDB" id="A0A1I4D8W1"/>
<keyword evidence="3" id="KW-1185">Reference proteome</keyword>
<protein>
    <submittedName>
        <fullName evidence="2">Uncharacterized protein</fullName>
    </submittedName>
</protein>
<evidence type="ECO:0000313" key="2">
    <source>
        <dbReference type="EMBL" id="SFK88596.1"/>
    </source>
</evidence>
<organism evidence="2 3">
    <name type="scientific">Amycolatopsis sacchari</name>
    <dbReference type="NCBI Taxonomy" id="115433"/>
    <lineage>
        <taxon>Bacteria</taxon>
        <taxon>Bacillati</taxon>
        <taxon>Actinomycetota</taxon>
        <taxon>Actinomycetes</taxon>
        <taxon>Pseudonocardiales</taxon>
        <taxon>Pseudonocardiaceae</taxon>
        <taxon>Amycolatopsis</taxon>
    </lineage>
</organism>
<accession>A0A1I4D8W1</accession>
<evidence type="ECO:0000313" key="3">
    <source>
        <dbReference type="Proteomes" id="UP000199025"/>
    </source>
</evidence>
<dbReference type="EMBL" id="FORP01000041">
    <property type="protein sequence ID" value="SFK88596.1"/>
    <property type="molecule type" value="Genomic_DNA"/>
</dbReference>
<dbReference type="OrthoDB" id="3637811at2"/>
<name>A0A1I4D8W1_9PSEU</name>
<gene>
    <name evidence="2" type="ORF">SAMN05421835_14124</name>
</gene>